<proteinExistence type="predicted"/>
<keyword evidence="2" id="KW-1185">Reference proteome</keyword>
<sequence length="200" mass="23023">MTEKTAEFNKDHYRTPRYVFHWLERRFYWFHIDGCASYHNALCYRYIGEPAPDGYGDDDIPFPDNISVAPDFLADDLFEKLLDEVVEQTEMLRIFVNPPYSNPLPFVERAAELKKAGYLVVMLLPADKSTKWYKVIQENATEVIDIIGGRINFLHPVTGEEVKGNNKGSMVAVFDPFMQGFVTRQVELDFVKKCGGYYGA</sequence>
<dbReference type="InterPro" id="IPR008593">
    <property type="entry name" value="Dam_MeTrfase"/>
</dbReference>
<name>A0ABX6UVU3_9PAST</name>
<accession>A0ABX6UVU3</accession>
<protein>
    <submittedName>
        <fullName evidence="1">Adenine methyltransferase</fullName>
    </submittedName>
</protein>
<evidence type="ECO:0000313" key="2">
    <source>
        <dbReference type="Proteomes" id="UP000663069"/>
    </source>
</evidence>
<organism evidence="1 2">
    <name type="scientific">Rodentibacter haemolyticus</name>
    <dbReference type="NCBI Taxonomy" id="2778911"/>
    <lineage>
        <taxon>Bacteria</taxon>
        <taxon>Pseudomonadati</taxon>
        <taxon>Pseudomonadota</taxon>
        <taxon>Gammaproteobacteria</taxon>
        <taxon>Pasteurellales</taxon>
        <taxon>Pasteurellaceae</taxon>
        <taxon>Rodentibacter</taxon>
    </lineage>
</organism>
<dbReference type="Proteomes" id="UP000663069">
    <property type="component" value="Chromosome"/>
</dbReference>
<keyword evidence="1" id="KW-0808">Transferase</keyword>
<dbReference type="GO" id="GO:0008168">
    <property type="term" value="F:methyltransferase activity"/>
    <property type="evidence" value="ECO:0007669"/>
    <property type="project" value="UniProtKB-KW"/>
</dbReference>
<dbReference type="GO" id="GO:0032259">
    <property type="term" value="P:methylation"/>
    <property type="evidence" value="ECO:0007669"/>
    <property type="project" value="UniProtKB-KW"/>
</dbReference>
<keyword evidence="1" id="KW-0489">Methyltransferase</keyword>
<reference evidence="1 2" key="1">
    <citation type="submission" date="2020-10" db="EMBL/GenBank/DDBJ databases">
        <title>Genome Sequencing of Rodentibacter spp. strain DSM111151.</title>
        <authorList>
            <person name="Benga L."/>
            <person name="Lautwein T."/>
        </authorList>
    </citation>
    <scope>NUCLEOTIDE SEQUENCE [LARGE SCALE GENOMIC DNA]</scope>
    <source>
        <strain evidence="1 2">DSM 111151</strain>
    </source>
</reference>
<dbReference type="Pfam" id="PF05869">
    <property type="entry name" value="Dam"/>
    <property type="match status" value="2"/>
</dbReference>
<dbReference type="EMBL" id="CP063056">
    <property type="protein sequence ID" value="QPB42200.1"/>
    <property type="molecule type" value="Genomic_DNA"/>
</dbReference>
<gene>
    <name evidence="1" type="ORF">IHV77_09840</name>
</gene>
<evidence type="ECO:0000313" key="1">
    <source>
        <dbReference type="EMBL" id="QPB42200.1"/>
    </source>
</evidence>
<dbReference type="RefSeq" id="WP_194811782.1">
    <property type="nucleotide sequence ID" value="NZ_CP063056.1"/>
</dbReference>